<keyword evidence="1" id="KW-0812">Transmembrane</keyword>
<dbReference type="AlphaFoldDB" id="A0A2G5U2N0"/>
<evidence type="ECO:0000313" key="3">
    <source>
        <dbReference type="Proteomes" id="UP000230233"/>
    </source>
</evidence>
<dbReference type="EMBL" id="PDUG01000004">
    <property type="protein sequence ID" value="PIC33792.1"/>
    <property type="molecule type" value="Genomic_DNA"/>
</dbReference>
<comment type="caution">
    <text evidence="2">The sequence shown here is derived from an EMBL/GenBank/DDBJ whole genome shotgun (WGS) entry which is preliminary data.</text>
</comment>
<feature type="transmembrane region" description="Helical" evidence="1">
    <location>
        <begin position="10"/>
        <end position="28"/>
    </location>
</feature>
<accession>A0A2G5U2N0</accession>
<proteinExistence type="predicted"/>
<sequence length="406" mass="46499">MNLQKGIQKFWFWILINFSWILVNFQVFSQELKLFGSMDMGILPGDAKRICEKIGGNLATLTDENRQFFENQLFKNCSTSNDFCPKMCFLDKLESNKTKSFNSNVMMTQPIYPGDTLHLKLEIENHAMEVIQISDSLLEENTTKVQNVALRVGIYNKYPNNIDKSSPFKKNTVGITVGSGTIIKSVDGELTTGMDLAKPKVHKISKKINKTVELTFEFTTSKQVRISSPTLFGDDVHEQEIGKLHGRMYFKKFYEVSKILDAYFTRGNCSKSDFYHFNDTEFVNCHRTRPTVSIQVYSCRKASFVACENVIPPPKTTTAPIPTTSRKIQKNTNNNDTVVPEISHDFQEDVRPTEPSYFHVEFLDEHIMFFVTLSGFSVALLVASIVLQAMKIWQNRKLKIVKKKKK</sequence>
<keyword evidence="3" id="KW-1185">Reference proteome</keyword>
<keyword evidence="1" id="KW-0472">Membrane</keyword>
<reference evidence="3" key="1">
    <citation type="submission" date="2017-10" db="EMBL/GenBank/DDBJ databases">
        <title>Rapid genome shrinkage in a self-fertile nematode reveals novel sperm competition proteins.</title>
        <authorList>
            <person name="Yin D."/>
            <person name="Schwarz E.M."/>
            <person name="Thomas C.G."/>
            <person name="Felde R.L."/>
            <person name="Korf I.F."/>
            <person name="Cutter A.D."/>
            <person name="Schartner C.M."/>
            <person name="Ralston E.J."/>
            <person name="Meyer B.J."/>
            <person name="Haag E.S."/>
        </authorList>
    </citation>
    <scope>NUCLEOTIDE SEQUENCE [LARGE SCALE GENOMIC DNA]</scope>
    <source>
        <strain evidence="3">JU1422</strain>
    </source>
</reference>
<organism evidence="2 3">
    <name type="scientific">Caenorhabditis nigoni</name>
    <dbReference type="NCBI Taxonomy" id="1611254"/>
    <lineage>
        <taxon>Eukaryota</taxon>
        <taxon>Metazoa</taxon>
        <taxon>Ecdysozoa</taxon>
        <taxon>Nematoda</taxon>
        <taxon>Chromadorea</taxon>
        <taxon>Rhabditida</taxon>
        <taxon>Rhabditina</taxon>
        <taxon>Rhabditomorpha</taxon>
        <taxon>Rhabditoidea</taxon>
        <taxon>Rhabditidae</taxon>
        <taxon>Peloderinae</taxon>
        <taxon>Caenorhabditis</taxon>
    </lineage>
</organism>
<protein>
    <submittedName>
        <fullName evidence="2">Uncharacterized protein</fullName>
    </submittedName>
</protein>
<gene>
    <name evidence="2" type="primary">Cni-T22D1.8</name>
    <name evidence="2" type="synonym">Cnig_chr_IV.g13649</name>
    <name evidence="2" type="ORF">B9Z55_013649</name>
</gene>
<evidence type="ECO:0000313" key="2">
    <source>
        <dbReference type="EMBL" id="PIC33792.1"/>
    </source>
</evidence>
<feature type="transmembrane region" description="Helical" evidence="1">
    <location>
        <begin position="367"/>
        <end position="387"/>
    </location>
</feature>
<dbReference type="Proteomes" id="UP000230233">
    <property type="component" value="Chromosome IV"/>
</dbReference>
<keyword evidence="1" id="KW-1133">Transmembrane helix</keyword>
<dbReference type="OrthoDB" id="10514963at2759"/>
<evidence type="ECO:0000256" key="1">
    <source>
        <dbReference type="SAM" id="Phobius"/>
    </source>
</evidence>
<name>A0A2G5U2N0_9PELO</name>